<feature type="compositionally biased region" description="Polar residues" evidence="1">
    <location>
        <begin position="144"/>
        <end position="157"/>
    </location>
</feature>
<dbReference type="EMBL" id="JBANRG010000009">
    <property type="protein sequence ID" value="KAK7463704.1"/>
    <property type="molecule type" value="Genomic_DNA"/>
</dbReference>
<feature type="compositionally biased region" description="Basic and acidic residues" evidence="1">
    <location>
        <begin position="96"/>
        <end position="120"/>
    </location>
</feature>
<evidence type="ECO:0000313" key="3">
    <source>
        <dbReference type="EMBL" id="KAK7463704.1"/>
    </source>
</evidence>
<evidence type="ECO:0000313" key="4">
    <source>
        <dbReference type="EMBL" id="KAK7465670.1"/>
    </source>
</evidence>
<feature type="transmembrane region" description="Helical" evidence="2">
    <location>
        <begin position="319"/>
        <end position="340"/>
    </location>
</feature>
<comment type="caution">
    <text evidence="3">The sequence shown here is derived from an EMBL/GenBank/DDBJ whole genome shotgun (WGS) entry which is preliminary data.</text>
</comment>
<dbReference type="Proteomes" id="UP001498398">
    <property type="component" value="Unassembled WGS sequence"/>
</dbReference>
<dbReference type="InterPro" id="IPR037737">
    <property type="entry name" value="Srf1"/>
</dbReference>
<name>A0ABR1JRA1_9AGAR</name>
<feature type="compositionally biased region" description="Basic and acidic residues" evidence="1">
    <location>
        <begin position="132"/>
        <end position="143"/>
    </location>
</feature>
<feature type="transmembrane region" description="Helical" evidence="2">
    <location>
        <begin position="280"/>
        <end position="299"/>
    </location>
</feature>
<feature type="transmembrane region" description="Helical" evidence="2">
    <location>
        <begin position="381"/>
        <end position="403"/>
    </location>
</feature>
<evidence type="ECO:0000256" key="1">
    <source>
        <dbReference type="SAM" id="MobiDB-lite"/>
    </source>
</evidence>
<feature type="region of interest" description="Disordered" evidence="1">
    <location>
        <begin position="174"/>
        <end position="221"/>
    </location>
</feature>
<accession>A0ABR1JRA1</accession>
<keyword evidence="2" id="KW-1133">Transmembrane helix</keyword>
<protein>
    <submittedName>
        <fullName evidence="3">Uncharacterized protein</fullName>
    </submittedName>
</protein>
<reference evidence="3 5" key="1">
    <citation type="submission" date="2024-01" db="EMBL/GenBank/DDBJ databases">
        <title>A draft genome for the cacao thread blight pathogen Marasmiellus scandens.</title>
        <authorList>
            <person name="Baruah I.K."/>
            <person name="Leung J."/>
            <person name="Bukari Y."/>
            <person name="Amoako-Attah I."/>
            <person name="Meinhardt L.W."/>
            <person name="Bailey B.A."/>
            <person name="Cohen S.P."/>
        </authorList>
    </citation>
    <scope>NUCLEOTIDE SEQUENCE [LARGE SCALE GENOMIC DNA]</scope>
    <source>
        <strain evidence="3 5">GH-19</strain>
    </source>
</reference>
<dbReference type="PANTHER" id="PTHR36819">
    <property type="entry name" value="REGULATOR OF PHOSPHOLIPASE D SRF1"/>
    <property type="match status" value="1"/>
</dbReference>
<dbReference type="EMBL" id="JBANRG010000006">
    <property type="protein sequence ID" value="KAK7465670.1"/>
    <property type="molecule type" value="Genomic_DNA"/>
</dbReference>
<sequence>MTSTSPRPRPPSVPSSSSVKALSVSSNRVPPPPISTVVTSPPWAKDEPPSPKELPSSEDNRDPNAVESRPSDVNSFHSTFNSNGSASRWWAFTLPRPRDPASSDEHIANRKTMTFKDRTKSWLPSTPALRDGPLRKLTEKSTEEQQPGTSQGSRRNWNLSIAMPPHETFTVAQNPTPGWESPWTARPTAQGPFRDHERENSYGLDAPVHDDSSDTSGKNDSSWAARKKRLRIFLLNNAYVPLLFRLANIAFTTAALGVAIRIRQREKQNNIMGAVGSSPTLVIIFAPLTLVHVMVAIYLEYFGRPLGLWRTSGKLAHTLLEVLFICAWSAALSLCFDNFFTSLVPCASNSATSWYNELPPPTSNLPTFEGSIGDTICDNQLALICLVGIGLLMYCTNLVISLFRIFEKVKYHQAPSRPRFGFQGA</sequence>
<gene>
    <name evidence="4" type="ORF">VKT23_005642</name>
    <name evidence="3" type="ORF">VKT23_007046</name>
</gene>
<keyword evidence="2" id="KW-0472">Membrane</keyword>
<feature type="compositionally biased region" description="Low complexity" evidence="1">
    <location>
        <begin position="14"/>
        <end position="28"/>
    </location>
</feature>
<feature type="compositionally biased region" description="Polar residues" evidence="1">
    <location>
        <begin position="71"/>
        <end position="86"/>
    </location>
</feature>
<organism evidence="3 5">
    <name type="scientific">Marasmiellus scandens</name>
    <dbReference type="NCBI Taxonomy" id="2682957"/>
    <lineage>
        <taxon>Eukaryota</taxon>
        <taxon>Fungi</taxon>
        <taxon>Dikarya</taxon>
        <taxon>Basidiomycota</taxon>
        <taxon>Agaricomycotina</taxon>
        <taxon>Agaricomycetes</taxon>
        <taxon>Agaricomycetidae</taxon>
        <taxon>Agaricales</taxon>
        <taxon>Marasmiineae</taxon>
        <taxon>Omphalotaceae</taxon>
        <taxon>Marasmiellus</taxon>
    </lineage>
</organism>
<feature type="region of interest" description="Disordered" evidence="1">
    <location>
        <begin position="1"/>
        <end position="157"/>
    </location>
</feature>
<dbReference type="PANTHER" id="PTHR36819:SF1">
    <property type="entry name" value="REGULATOR OF PHOSPHOLIPASE D SRF1"/>
    <property type="match status" value="1"/>
</dbReference>
<keyword evidence="5" id="KW-1185">Reference proteome</keyword>
<evidence type="ECO:0000256" key="2">
    <source>
        <dbReference type="SAM" id="Phobius"/>
    </source>
</evidence>
<proteinExistence type="predicted"/>
<feature type="transmembrane region" description="Helical" evidence="2">
    <location>
        <begin position="238"/>
        <end position="260"/>
    </location>
</feature>
<keyword evidence="2" id="KW-0812">Transmembrane</keyword>
<evidence type="ECO:0000313" key="5">
    <source>
        <dbReference type="Proteomes" id="UP001498398"/>
    </source>
</evidence>